<proteinExistence type="predicted"/>
<protein>
    <submittedName>
        <fullName evidence="1">Uncharacterized protein</fullName>
    </submittedName>
</protein>
<sequence length="107" mass="11965">MTKKTISPALLPEPIQLDEHEKALITYIRSLSWEIVLEAGDGMLDQARESELIAFREYKRGNHTSSQGFEDRANMVRKLAELTGAANAEYRANMAAEDGDANDRKAI</sequence>
<name>A0A7W5C6M2_9BACL</name>
<dbReference type="RefSeq" id="WP_183560928.1">
    <property type="nucleotide sequence ID" value="NZ_CBCSLB010000008.1"/>
</dbReference>
<organism evidence="1 2">
    <name type="scientific">Paenibacillus endophyticus</name>
    <dbReference type="NCBI Taxonomy" id="1294268"/>
    <lineage>
        <taxon>Bacteria</taxon>
        <taxon>Bacillati</taxon>
        <taxon>Bacillota</taxon>
        <taxon>Bacilli</taxon>
        <taxon>Bacillales</taxon>
        <taxon>Paenibacillaceae</taxon>
        <taxon>Paenibacillus</taxon>
    </lineage>
</organism>
<evidence type="ECO:0000313" key="2">
    <source>
        <dbReference type="Proteomes" id="UP000518605"/>
    </source>
</evidence>
<accession>A0A7W5C6M2</accession>
<comment type="caution">
    <text evidence="1">The sequence shown here is derived from an EMBL/GenBank/DDBJ whole genome shotgun (WGS) entry which is preliminary data.</text>
</comment>
<reference evidence="1 2" key="1">
    <citation type="submission" date="2020-08" db="EMBL/GenBank/DDBJ databases">
        <title>Genomic Encyclopedia of Type Strains, Phase III (KMG-III): the genomes of soil and plant-associated and newly described type strains.</title>
        <authorList>
            <person name="Whitman W."/>
        </authorList>
    </citation>
    <scope>NUCLEOTIDE SEQUENCE [LARGE SCALE GENOMIC DNA]</scope>
    <source>
        <strain evidence="1 2">CECT 8234</strain>
    </source>
</reference>
<dbReference type="EMBL" id="JACHXW010000004">
    <property type="protein sequence ID" value="MBB3151710.1"/>
    <property type="molecule type" value="Genomic_DNA"/>
</dbReference>
<dbReference type="Proteomes" id="UP000518605">
    <property type="component" value="Unassembled WGS sequence"/>
</dbReference>
<gene>
    <name evidence="1" type="ORF">FHS16_001756</name>
</gene>
<dbReference type="AlphaFoldDB" id="A0A7W5C6M2"/>
<keyword evidence="2" id="KW-1185">Reference proteome</keyword>
<evidence type="ECO:0000313" key="1">
    <source>
        <dbReference type="EMBL" id="MBB3151710.1"/>
    </source>
</evidence>